<dbReference type="PANTHER" id="PTHR43465:SF2">
    <property type="entry name" value="DUF1680 DOMAIN PROTEIN (AFU_ORTHOLOGUE AFUA_1G08910)"/>
    <property type="match status" value="1"/>
</dbReference>
<protein>
    <recommendedName>
        <fullName evidence="6">Glycoside hydrolase family 127 protein</fullName>
    </recommendedName>
</protein>
<dbReference type="Pfam" id="PF20736">
    <property type="entry name" value="Glyco_hydro127M"/>
    <property type="match status" value="1"/>
</dbReference>
<dbReference type="InterPro" id="IPR049174">
    <property type="entry name" value="Beta-AFase-like"/>
</dbReference>
<dbReference type="SUPFAM" id="SSF48208">
    <property type="entry name" value="Six-hairpin glycosidases"/>
    <property type="match status" value="1"/>
</dbReference>
<organism evidence="4 5">
    <name type="scientific">Paraburkholderia phenazinium</name>
    <dbReference type="NCBI Taxonomy" id="60549"/>
    <lineage>
        <taxon>Bacteria</taxon>
        <taxon>Pseudomonadati</taxon>
        <taxon>Pseudomonadota</taxon>
        <taxon>Betaproteobacteria</taxon>
        <taxon>Burkholderiales</taxon>
        <taxon>Burkholderiaceae</taxon>
        <taxon>Paraburkholderia</taxon>
    </lineage>
</organism>
<sequence>MHTMNDTRTLRPPVVVDAASTRYAHIKPVAVNAVDLKGDFWGPRFATNLERTLPSQWDLLESTGRLNNFRRVFGEYDGPHVGLFFNDSDLYKWLEAASWVVARGPDALLEKRIDEGITLIERAQGEDGYIDSYFCLEREGERWTNLRDLHEMYCAGHLIQAAVAHHRATGQRRLLNVAVRVADLLCERFGPKSEGKIEDIDGHEEIEMALIELARETGHERYLKLARFFIEARGHGLLTGGRFGDAYFQDDVPFEKMEALAGHAVRALYMACGVTDLYLETGEAALLPRLETLWSRLTAQRMYITGGVGSRHDGEAIGANYELPNAQAYTETCAAIGSMMWCHRLLAATGNARYADLFEWTLYNGMLPGWSLDGQAYYYVNPLEDDGGHRRQPWYYCACCPPNVARTVASLPGYVYGTDADSIYVQLYMESDARIDFSGHTVKLRQQTRYPWDGVVEIGIDAQAEFALKLRVPGWVDGAGGLIAAQGQSAATAHPNLPVSVAVNGNAVDATPDANGYIAIRRLWEQGDSVRLELPMTARIWQSHPKVAENRGRIALSRGPVLYCVEHADMPGLDLDELYVDPQRIETEWREQQLGGVVVLKGTARRQEIESDWSSSLYRPLNPATRATEGARPGETTFVAIPYFTWHNRESGPMKVWLNYRGE</sequence>
<dbReference type="Pfam" id="PF07944">
    <property type="entry name" value="Beta-AFase-like_GH127_cat"/>
    <property type="match status" value="1"/>
</dbReference>
<evidence type="ECO:0000313" key="4">
    <source>
        <dbReference type="EMBL" id="SIO41311.1"/>
    </source>
</evidence>
<evidence type="ECO:0000313" key="5">
    <source>
        <dbReference type="Proteomes" id="UP000184693"/>
    </source>
</evidence>
<name>A0A1N6JAS3_9BURK</name>
<feature type="domain" description="Non-reducing end beta-L-arabinofuranosidase-like GH127 catalytic" evidence="1">
    <location>
        <begin position="34"/>
        <end position="412"/>
    </location>
</feature>
<dbReference type="InterPro" id="IPR049046">
    <property type="entry name" value="Beta-AFase-like_GH127_middle"/>
</dbReference>
<evidence type="ECO:0008006" key="6">
    <source>
        <dbReference type="Google" id="ProtNLM"/>
    </source>
</evidence>
<dbReference type="AlphaFoldDB" id="A0A1N6JAS3"/>
<evidence type="ECO:0000259" key="1">
    <source>
        <dbReference type="Pfam" id="PF07944"/>
    </source>
</evidence>
<gene>
    <name evidence="4" type="ORF">SAMN05444168_4115</name>
</gene>
<dbReference type="InterPro" id="IPR012878">
    <property type="entry name" value="Beta-AFase-like_GH127_cat"/>
</dbReference>
<dbReference type="RefSeq" id="WP_074266252.1">
    <property type="nucleotide sequence ID" value="NZ_FSRM01000002.1"/>
</dbReference>
<evidence type="ECO:0000259" key="2">
    <source>
        <dbReference type="Pfam" id="PF20736"/>
    </source>
</evidence>
<feature type="domain" description="Non-reducing end beta-L-arabinofuranosidase-like GH127 middle" evidence="2">
    <location>
        <begin position="423"/>
        <end position="536"/>
    </location>
</feature>
<dbReference type="GO" id="GO:0005975">
    <property type="term" value="P:carbohydrate metabolic process"/>
    <property type="evidence" value="ECO:0007669"/>
    <property type="project" value="InterPro"/>
</dbReference>
<dbReference type="PANTHER" id="PTHR43465">
    <property type="entry name" value="DUF1680 DOMAIN PROTEIN (AFU_ORTHOLOGUE AFUA_1G08910)"/>
    <property type="match status" value="1"/>
</dbReference>
<feature type="domain" description="Non-reducing end beta-L-arabinofuranosidase-like GH127 C-terminal" evidence="3">
    <location>
        <begin position="539"/>
        <end position="659"/>
    </location>
</feature>
<dbReference type="EMBL" id="FSRM01000002">
    <property type="protein sequence ID" value="SIO41311.1"/>
    <property type="molecule type" value="Genomic_DNA"/>
</dbReference>
<dbReference type="Proteomes" id="UP000184693">
    <property type="component" value="Unassembled WGS sequence"/>
</dbReference>
<dbReference type="InterPro" id="IPR008928">
    <property type="entry name" value="6-hairpin_glycosidase_sf"/>
</dbReference>
<dbReference type="Pfam" id="PF20737">
    <property type="entry name" value="Glyco_hydro127C"/>
    <property type="match status" value="1"/>
</dbReference>
<proteinExistence type="predicted"/>
<accession>A0A1N6JAS3</accession>
<reference evidence="4 5" key="1">
    <citation type="submission" date="2016-11" db="EMBL/GenBank/DDBJ databases">
        <authorList>
            <person name="Jaros S."/>
            <person name="Januszkiewicz K."/>
            <person name="Wedrychowicz H."/>
        </authorList>
    </citation>
    <scope>NUCLEOTIDE SEQUENCE [LARGE SCALE GENOMIC DNA]</scope>
    <source>
        <strain evidence="4 5">GAS86</strain>
    </source>
</reference>
<evidence type="ECO:0000259" key="3">
    <source>
        <dbReference type="Pfam" id="PF20737"/>
    </source>
</evidence>
<dbReference type="InterPro" id="IPR049049">
    <property type="entry name" value="Beta-AFase-like_GH127_C"/>
</dbReference>